<dbReference type="InterPro" id="IPR019239">
    <property type="entry name" value="VapB_antitoxin"/>
</dbReference>
<sequence length="59" mass="6805">MRTNIDIDDVLMAKAKKLSNLKTKKAIIEQALKLYVTLENQQKLAELWGKVEIDDKAFE</sequence>
<dbReference type="EMBL" id="CP042437">
    <property type="protein sequence ID" value="QEC75796.1"/>
    <property type="molecule type" value="Genomic_DNA"/>
</dbReference>
<protein>
    <submittedName>
        <fullName evidence="1">Type II toxin-antitoxin system VapB family antitoxin</fullName>
    </submittedName>
</protein>
<organism evidence="1 2">
    <name type="scientific">Mucilaginibacter ginsenosidivorax</name>
    <dbReference type="NCBI Taxonomy" id="862126"/>
    <lineage>
        <taxon>Bacteria</taxon>
        <taxon>Pseudomonadati</taxon>
        <taxon>Bacteroidota</taxon>
        <taxon>Sphingobacteriia</taxon>
        <taxon>Sphingobacteriales</taxon>
        <taxon>Sphingobacteriaceae</taxon>
        <taxon>Mucilaginibacter</taxon>
    </lineage>
</organism>
<evidence type="ECO:0000313" key="2">
    <source>
        <dbReference type="Proteomes" id="UP000321362"/>
    </source>
</evidence>
<reference evidence="1 2" key="1">
    <citation type="journal article" date="2013" name="J. Microbiol.">
        <title>Mucilaginibacter ginsenosidivorax sp. nov., with ginsenoside converting activity isolated from sediment.</title>
        <authorList>
            <person name="Kim J.K."/>
            <person name="Choi T.E."/>
            <person name="Liu Q.M."/>
            <person name="Park H.Y."/>
            <person name="Yi T.H."/>
            <person name="Yoon M.H."/>
            <person name="Kim S.C."/>
            <person name="Im W.T."/>
        </authorList>
    </citation>
    <scope>NUCLEOTIDE SEQUENCE [LARGE SCALE GENOMIC DNA]</scope>
    <source>
        <strain evidence="1 2">KHI28</strain>
    </source>
</reference>
<dbReference type="Proteomes" id="UP000321362">
    <property type="component" value="Chromosome"/>
</dbReference>
<dbReference type="AlphaFoldDB" id="A0A5B8VZ60"/>
<proteinExistence type="predicted"/>
<dbReference type="Pfam" id="PF09957">
    <property type="entry name" value="VapB_antitoxin"/>
    <property type="match status" value="1"/>
</dbReference>
<evidence type="ECO:0000313" key="1">
    <source>
        <dbReference type="EMBL" id="QEC75796.1"/>
    </source>
</evidence>
<keyword evidence="2" id="KW-1185">Reference proteome</keyword>
<dbReference type="KEGG" id="mgk:FSB76_07465"/>
<name>A0A5B8VZ60_9SPHI</name>
<dbReference type="RefSeq" id="WP_147052983.1">
    <property type="nucleotide sequence ID" value="NZ_CP042437.1"/>
</dbReference>
<accession>A0A5B8VZ60</accession>
<gene>
    <name evidence="1" type="ORF">FSB76_07465</name>
</gene>
<dbReference type="OrthoDB" id="9805830at2"/>